<dbReference type="SMART" id="SM01079">
    <property type="entry name" value="CHASE"/>
    <property type="match status" value="1"/>
</dbReference>
<dbReference type="CDD" id="cd00082">
    <property type="entry name" value="HisKA"/>
    <property type="match status" value="1"/>
</dbReference>
<dbReference type="SMART" id="SM00387">
    <property type="entry name" value="HATPase_c"/>
    <property type="match status" value="1"/>
</dbReference>
<feature type="domain" description="Response regulatory" evidence="8">
    <location>
        <begin position="690"/>
        <end position="807"/>
    </location>
</feature>
<dbReference type="SUPFAM" id="SSF55785">
    <property type="entry name" value="PYP-like sensor domain (PAS domain)"/>
    <property type="match status" value="1"/>
</dbReference>
<feature type="transmembrane region" description="Helical" evidence="6">
    <location>
        <begin position="265"/>
        <end position="284"/>
    </location>
</feature>
<keyword evidence="6" id="KW-0812">Transmembrane</keyword>
<dbReference type="Gene3D" id="2.10.70.100">
    <property type="match status" value="1"/>
</dbReference>
<dbReference type="Pfam" id="PF02518">
    <property type="entry name" value="HATPase_c"/>
    <property type="match status" value="1"/>
</dbReference>
<organism evidence="9 10">
    <name type="scientific">Amaricoccus macauensis</name>
    <dbReference type="NCBI Taxonomy" id="57001"/>
    <lineage>
        <taxon>Bacteria</taxon>
        <taxon>Pseudomonadati</taxon>
        <taxon>Pseudomonadota</taxon>
        <taxon>Alphaproteobacteria</taxon>
        <taxon>Rhodobacterales</taxon>
        <taxon>Paracoccaceae</taxon>
        <taxon>Amaricoccus</taxon>
    </lineage>
</organism>
<dbReference type="CDD" id="cd17546">
    <property type="entry name" value="REC_hyHK_CKI1_RcsC-like"/>
    <property type="match status" value="1"/>
</dbReference>
<keyword evidence="4" id="KW-0902">Two-component regulatory system</keyword>
<dbReference type="PANTHER" id="PTHR45339">
    <property type="entry name" value="HYBRID SIGNAL TRANSDUCTION HISTIDINE KINASE J"/>
    <property type="match status" value="1"/>
</dbReference>
<evidence type="ECO:0000256" key="2">
    <source>
        <dbReference type="ARBA" id="ARBA00012438"/>
    </source>
</evidence>
<dbReference type="SMART" id="SM00448">
    <property type="entry name" value="REC"/>
    <property type="match status" value="1"/>
</dbReference>
<dbReference type="CDD" id="cd00130">
    <property type="entry name" value="PAS"/>
    <property type="match status" value="1"/>
</dbReference>
<accession>A0A840SKI6</accession>
<dbReference type="PANTHER" id="PTHR45339:SF1">
    <property type="entry name" value="HYBRID SIGNAL TRANSDUCTION HISTIDINE KINASE J"/>
    <property type="match status" value="1"/>
</dbReference>
<dbReference type="Gene3D" id="3.30.450.20">
    <property type="entry name" value="PAS domain"/>
    <property type="match status" value="1"/>
</dbReference>
<dbReference type="InterPro" id="IPR003594">
    <property type="entry name" value="HATPase_dom"/>
</dbReference>
<evidence type="ECO:0000259" key="7">
    <source>
        <dbReference type="PROSITE" id="PS50109"/>
    </source>
</evidence>
<comment type="catalytic activity">
    <reaction evidence="1">
        <text>ATP + protein L-histidine = ADP + protein N-phospho-L-histidine.</text>
        <dbReference type="EC" id="2.7.13.3"/>
    </reaction>
</comment>
<dbReference type="InterPro" id="IPR036890">
    <property type="entry name" value="HATPase_C_sf"/>
</dbReference>
<dbReference type="SUPFAM" id="SSF47384">
    <property type="entry name" value="Homodimeric domain of signal transducing histidine kinase"/>
    <property type="match status" value="1"/>
</dbReference>
<comment type="caution">
    <text evidence="9">The sequence shown here is derived from an EMBL/GenBank/DDBJ whole genome shotgun (WGS) entry which is preliminary data.</text>
</comment>
<dbReference type="Gene3D" id="3.40.50.2300">
    <property type="match status" value="1"/>
</dbReference>
<dbReference type="SUPFAM" id="SSF55874">
    <property type="entry name" value="ATPase domain of HSP90 chaperone/DNA topoisomerase II/histidine kinase"/>
    <property type="match status" value="1"/>
</dbReference>
<dbReference type="Gene3D" id="1.10.287.130">
    <property type="match status" value="1"/>
</dbReference>
<protein>
    <recommendedName>
        <fullName evidence="2">histidine kinase</fullName>
        <ecNumber evidence="2">2.7.13.3</ecNumber>
    </recommendedName>
</protein>
<dbReference type="Gene3D" id="3.30.565.10">
    <property type="entry name" value="Histidine kinase-like ATPase, C-terminal domain"/>
    <property type="match status" value="1"/>
</dbReference>
<evidence type="ECO:0000256" key="3">
    <source>
        <dbReference type="ARBA" id="ARBA00022553"/>
    </source>
</evidence>
<dbReference type="EMBL" id="JACHFM010000002">
    <property type="protein sequence ID" value="MBB5222447.1"/>
    <property type="molecule type" value="Genomic_DNA"/>
</dbReference>
<keyword evidence="3 5" id="KW-0597">Phosphoprotein</keyword>
<proteinExistence type="predicted"/>
<dbReference type="SMART" id="SM00388">
    <property type="entry name" value="HisKA"/>
    <property type="match status" value="1"/>
</dbReference>
<evidence type="ECO:0000259" key="8">
    <source>
        <dbReference type="PROSITE" id="PS50110"/>
    </source>
</evidence>
<dbReference type="CDD" id="cd16922">
    <property type="entry name" value="HATPase_EvgS-ArcB-TorS-like"/>
    <property type="match status" value="1"/>
</dbReference>
<dbReference type="GO" id="GO:0000155">
    <property type="term" value="F:phosphorelay sensor kinase activity"/>
    <property type="evidence" value="ECO:0007669"/>
    <property type="project" value="InterPro"/>
</dbReference>
<dbReference type="FunFam" id="3.30.565.10:FF:000010">
    <property type="entry name" value="Sensor histidine kinase RcsC"/>
    <property type="match status" value="1"/>
</dbReference>
<dbReference type="InterPro" id="IPR004358">
    <property type="entry name" value="Sig_transdc_His_kin-like_C"/>
</dbReference>
<sequence length="831" mass="89937">MDGLDATRRQTRRATLVAIALVVVGVGLFGKVYDDQARRVWRQEARASVGDRLNLVASGLQGRLDADVQLLRGLVATVSVDPGIDADRFRRIGAELLNEQSEARMIAAAPGRVISMIYPEEGNRSAIGYEFQPETLGPALLKPGGRSISLVGPIETPRRGRYFSARGSVFVGPDNKFWGIVSLIIDADALFKAAGVDDPSLPISVAVEASDHDGNRSMVFGSRSVFEAEPVVTEVKAPSGAWRLAATPLGGWLPPPPALWAARTLFVLLGASLIGLILLAARMVEARQRQVVIIRQREAELSRLSRRLEFALASSNVGVWELDLATGHLFWDARTKALFGRPGDQRAFLSLDDWDAVVHPDDKGHTIAEASAAANAGERFNATYRITLPDGEVRHIRDVARVQADQSRSRRLVGLVWDVTEEVERQQELELKRVEAEAATTAKSRFLASMSHEIRTPISGLLGVLGLMLDDPLPPQQRERGRIALASAEALLEILNDILDFSKLEAQQVMLGHEPVDIRVLVAELMDLMSPNAIGKGLSISHKVMAAVPRFVLGDRLRLRQIVTNFLSNATKFTDRGEIMLVVDYVGEVTGGTLVIEVEDTGIGISHEHQSEIFQRFMQADDSLARRAGGTGLGLAICAQLAELMGGHVSVRSVVGMGSTFRVEIPSRSVTPERTPREEPAERGVEPPMRVLLAEDHATNQYVFSAYLRDAGHTVTMVENGAEAVRAVRDGSFDVVLMDVQMPVMDGLTASRAIRDLGGPAATVPILALTASAMPGDREACLAAGMNGHLTKPISAAGLRAALRDVLTATQVHSFVQETPQAVSSEAPRSR</sequence>
<dbReference type="AlphaFoldDB" id="A0A840SKI6"/>
<dbReference type="InterPro" id="IPR000014">
    <property type="entry name" value="PAS"/>
</dbReference>
<dbReference type="InterPro" id="IPR006189">
    <property type="entry name" value="CHASE_dom"/>
</dbReference>
<dbReference type="PROSITE" id="PS50110">
    <property type="entry name" value="RESPONSE_REGULATORY"/>
    <property type="match status" value="1"/>
</dbReference>
<dbReference type="InterPro" id="IPR035965">
    <property type="entry name" value="PAS-like_dom_sf"/>
</dbReference>
<keyword evidence="6" id="KW-0472">Membrane</keyword>
<feature type="modified residue" description="4-aspartylphosphate" evidence="5">
    <location>
        <position position="739"/>
    </location>
</feature>
<evidence type="ECO:0000313" key="9">
    <source>
        <dbReference type="EMBL" id="MBB5222447.1"/>
    </source>
</evidence>
<reference evidence="9 10" key="1">
    <citation type="submission" date="2020-08" db="EMBL/GenBank/DDBJ databases">
        <title>Genomic Encyclopedia of Type Strains, Phase IV (KMG-IV): sequencing the most valuable type-strain genomes for metagenomic binning, comparative biology and taxonomic classification.</title>
        <authorList>
            <person name="Goeker M."/>
        </authorList>
    </citation>
    <scope>NUCLEOTIDE SEQUENCE [LARGE SCALE GENOMIC DNA]</scope>
    <source>
        <strain evidence="9 10">DSM 101730</strain>
    </source>
</reference>
<dbReference type="InterPro" id="IPR003661">
    <property type="entry name" value="HisK_dim/P_dom"/>
</dbReference>
<dbReference type="Pfam" id="PF00512">
    <property type="entry name" value="HisKA"/>
    <property type="match status" value="1"/>
</dbReference>
<dbReference type="Pfam" id="PF00072">
    <property type="entry name" value="Response_reg"/>
    <property type="match status" value="1"/>
</dbReference>
<dbReference type="Proteomes" id="UP000549457">
    <property type="component" value="Unassembled WGS sequence"/>
</dbReference>
<dbReference type="InterPro" id="IPR036097">
    <property type="entry name" value="HisK_dim/P_sf"/>
</dbReference>
<dbReference type="InterPro" id="IPR005467">
    <property type="entry name" value="His_kinase_dom"/>
</dbReference>
<evidence type="ECO:0000313" key="10">
    <source>
        <dbReference type="Proteomes" id="UP000549457"/>
    </source>
</evidence>
<dbReference type="PROSITE" id="PS50109">
    <property type="entry name" value="HIS_KIN"/>
    <property type="match status" value="1"/>
</dbReference>
<evidence type="ECO:0000256" key="4">
    <source>
        <dbReference type="ARBA" id="ARBA00023012"/>
    </source>
</evidence>
<name>A0A840SKI6_9RHOB</name>
<dbReference type="InterPro" id="IPR013655">
    <property type="entry name" value="PAS_fold_3"/>
</dbReference>
<evidence type="ECO:0000256" key="6">
    <source>
        <dbReference type="SAM" id="Phobius"/>
    </source>
</evidence>
<dbReference type="InterPro" id="IPR001789">
    <property type="entry name" value="Sig_transdc_resp-reg_receiver"/>
</dbReference>
<dbReference type="EC" id="2.7.13.3" evidence="2"/>
<dbReference type="PRINTS" id="PR00344">
    <property type="entry name" value="BCTRLSENSOR"/>
</dbReference>
<dbReference type="SUPFAM" id="SSF52172">
    <property type="entry name" value="CheY-like"/>
    <property type="match status" value="1"/>
</dbReference>
<gene>
    <name evidence="9" type="ORF">HNP73_002383</name>
</gene>
<dbReference type="Pfam" id="PF08447">
    <property type="entry name" value="PAS_3"/>
    <property type="match status" value="1"/>
</dbReference>
<keyword evidence="6" id="KW-1133">Transmembrane helix</keyword>
<feature type="transmembrane region" description="Helical" evidence="6">
    <location>
        <begin position="14"/>
        <end position="33"/>
    </location>
</feature>
<evidence type="ECO:0000256" key="5">
    <source>
        <dbReference type="PROSITE-ProRule" id="PRU00169"/>
    </source>
</evidence>
<dbReference type="RefSeq" id="WP_184149289.1">
    <property type="nucleotide sequence ID" value="NZ_JACHFM010000002.1"/>
</dbReference>
<keyword evidence="10" id="KW-1185">Reference proteome</keyword>
<evidence type="ECO:0000256" key="1">
    <source>
        <dbReference type="ARBA" id="ARBA00000085"/>
    </source>
</evidence>
<feature type="domain" description="Histidine kinase" evidence="7">
    <location>
        <begin position="449"/>
        <end position="669"/>
    </location>
</feature>
<dbReference type="InterPro" id="IPR011006">
    <property type="entry name" value="CheY-like_superfamily"/>
</dbReference>